<feature type="repeat" description="TPR" evidence="3">
    <location>
        <begin position="528"/>
        <end position="561"/>
    </location>
</feature>
<reference evidence="5 6" key="1">
    <citation type="submission" date="2018-03" db="EMBL/GenBank/DDBJ databases">
        <title>Genomic Encyclopedia of Archaeal and Bacterial Type Strains, Phase II (KMG-II): from individual species to whole genera.</title>
        <authorList>
            <person name="Goeker M."/>
        </authorList>
    </citation>
    <scope>NUCLEOTIDE SEQUENCE [LARGE SCALE GENOMIC DNA]</scope>
    <source>
        <strain evidence="5 6">DSM 28229</strain>
    </source>
</reference>
<feature type="repeat" description="TPR" evidence="3">
    <location>
        <begin position="562"/>
        <end position="595"/>
    </location>
</feature>
<keyword evidence="2 3" id="KW-0802">TPR repeat</keyword>
<dbReference type="Proteomes" id="UP000245535">
    <property type="component" value="Unassembled WGS sequence"/>
</dbReference>
<evidence type="ECO:0000256" key="2">
    <source>
        <dbReference type="ARBA" id="ARBA00022803"/>
    </source>
</evidence>
<dbReference type="PANTHER" id="PTHR44858:SF1">
    <property type="entry name" value="UDP-N-ACETYLGLUCOSAMINE--PEPTIDE N-ACETYLGLUCOSAMINYLTRANSFERASE SPINDLY-RELATED"/>
    <property type="match status" value="1"/>
</dbReference>
<dbReference type="Pfam" id="PF13432">
    <property type="entry name" value="TPR_16"/>
    <property type="match status" value="1"/>
</dbReference>
<evidence type="ECO:0000256" key="3">
    <source>
        <dbReference type="PROSITE-ProRule" id="PRU00339"/>
    </source>
</evidence>
<dbReference type="PANTHER" id="PTHR44858">
    <property type="entry name" value="TETRATRICOPEPTIDE REPEAT PROTEIN 6"/>
    <property type="match status" value="1"/>
</dbReference>
<dbReference type="InterPro" id="IPR050498">
    <property type="entry name" value="Ycf3"/>
</dbReference>
<dbReference type="InterPro" id="IPR011990">
    <property type="entry name" value="TPR-like_helical_dom_sf"/>
</dbReference>
<dbReference type="Gene3D" id="2.50.20.10">
    <property type="entry name" value="Lipoprotein localisation LolA/LolB/LppX"/>
    <property type="match status" value="1"/>
</dbReference>
<dbReference type="SMART" id="SM00028">
    <property type="entry name" value="TPR"/>
    <property type="match status" value="7"/>
</dbReference>
<keyword evidence="1" id="KW-0677">Repeat</keyword>
<dbReference type="SUPFAM" id="SSF48452">
    <property type="entry name" value="TPR-like"/>
    <property type="match status" value="2"/>
</dbReference>
<feature type="repeat" description="TPR" evidence="3">
    <location>
        <begin position="392"/>
        <end position="425"/>
    </location>
</feature>
<dbReference type="Pfam" id="PF13414">
    <property type="entry name" value="TPR_11"/>
    <property type="match status" value="1"/>
</dbReference>
<name>A0A315ZHT1_SEDFL</name>
<evidence type="ECO:0000313" key="6">
    <source>
        <dbReference type="Proteomes" id="UP000245535"/>
    </source>
</evidence>
<dbReference type="RefSeq" id="WP_109615778.1">
    <property type="nucleotide sequence ID" value="NZ_QGDO01000001.1"/>
</dbReference>
<accession>A0A315ZHT1</accession>
<keyword evidence="6" id="KW-1185">Reference proteome</keyword>
<evidence type="ECO:0000313" key="5">
    <source>
        <dbReference type="EMBL" id="PWJ44274.1"/>
    </source>
</evidence>
<organism evidence="5 6">
    <name type="scientific">Sediminitomix flava</name>
    <dbReference type="NCBI Taxonomy" id="379075"/>
    <lineage>
        <taxon>Bacteria</taxon>
        <taxon>Pseudomonadati</taxon>
        <taxon>Bacteroidota</taxon>
        <taxon>Cytophagia</taxon>
        <taxon>Cytophagales</taxon>
        <taxon>Flammeovirgaceae</taxon>
        <taxon>Sediminitomix</taxon>
    </lineage>
</organism>
<gene>
    <name evidence="5" type="ORF">BC781_101624</name>
</gene>
<proteinExistence type="predicted"/>
<feature type="signal peptide" evidence="4">
    <location>
        <begin position="1"/>
        <end position="22"/>
    </location>
</feature>
<dbReference type="InterPro" id="IPR019734">
    <property type="entry name" value="TPR_rpt"/>
</dbReference>
<sequence length="744" mass="85233">MKQLFTLTLALLMSLVQLSALGQTTNKELLNSKLDKGNWYGELVFPSGTTFQAHMEVLKSQKGAFDGIIHWPNYFNTKTKVEGIVENDSLKIKEIEVISGKVMSLDFYLIKSIEEGTIKAVALDDEGAEEATFTFRNEKLLSDKELKTFGKLVKSANEKYGSFTFSPVELSKADEILSQFNKVSEADSIYLKPLKFEGKVEVEGMTMDLLCYMKLPKMRIEMKIMGMSLIFGKDDSVSWNYNGMAKIAEIKPLDESEDNNMIADFDNSDINELLEDGFEIRRLSEGEFDGVSFYRFVLSKEKQAIAYYINKENYRVYRVEKENDITTTTGEVNEKGQFVMKEIKVVRIANTMTFLIDEFSLDQEIDDAIFSPTEETIALAEGNGIERMQKDSDYFNELGIDFYREGKFEEAAAEFTKAINLNSKNATYYSNRGTAHKKLGNWYKAISDFNQCLELDPKRNDVFGLLGEVKYNLKDYSSAIPDLQKSLEDSSVTRYNYYYLAMSHFRQDSTQQAYEVFSEIVKREDAIPVDYYNHGYVALSLEKNSEAITSLKQAVELAPTSLDYVNYLGIAYFRTEAYDKAAEFFKSAIELNEDDYVLKQNFTDALFMGKKYEDAVTYFRAYIDHPKKTAKMHNQFAISLENTQRYDEALVQYDSAISMNSTNAYYYDNRAGLHAGLGHLEKAIEDYTTSIKIYAKDPEIYYQRALLHKKNHDKYSACMDLKVAADMGHEKAKKESDDYCSLEN</sequence>
<evidence type="ECO:0000256" key="1">
    <source>
        <dbReference type="ARBA" id="ARBA00022737"/>
    </source>
</evidence>
<dbReference type="PROSITE" id="PS50005">
    <property type="entry name" value="TPR"/>
    <property type="match status" value="4"/>
</dbReference>
<dbReference type="AlphaFoldDB" id="A0A315ZHT1"/>
<comment type="caution">
    <text evidence="5">The sequence shown here is derived from an EMBL/GenBank/DDBJ whole genome shotgun (WGS) entry which is preliminary data.</text>
</comment>
<evidence type="ECO:0000256" key="4">
    <source>
        <dbReference type="SAM" id="SignalP"/>
    </source>
</evidence>
<dbReference type="OrthoDB" id="1523318at2"/>
<feature type="chain" id="PRO_5016334113" evidence="4">
    <location>
        <begin position="23"/>
        <end position="744"/>
    </location>
</feature>
<dbReference type="Pfam" id="PF13181">
    <property type="entry name" value="TPR_8"/>
    <property type="match status" value="1"/>
</dbReference>
<protein>
    <submittedName>
        <fullName evidence="5">Tetratricopeptide repeat protein</fullName>
    </submittedName>
</protein>
<dbReference type="EMBL" id="QGDO01000001">
    <property type="protein sequence ID" value="PWJ44274.1"/>
    <property type="molecule type" value="Genomic_DNA"/>
</dbReference>
<dbReference type="Gene3D" id="1.25.40.10">
    <property type="entry name" value="Tetratricopeptide repeat domain"/>
    <property type="match status" value="3"/>
</dbReference>
<feature type="repeat" description="TPR" evidence="3">
    <location>
        <begin position="426"/>
        <end position="459"/>
    </location>
</feature>
<keyword evidence="4" id="KW-0732">Signal</keyword>